<name>A0A1I8FJU3_9PLAT</name>
<reference evidence="3" key="1">
    <citation type="submission" date="2016-11" db="UniProtKB">
        <authorList>
            <consortium name="WormBaseParasite"/>
        </authorList>
    </citation>
    <scope>IDENTIFICATION</scope>
</reference>
<protein>
    <submittedName>
        <fullName evidence="3">Ovule protein</fullName>
    </submittedName>
</protein>
<dbReference type="WBParaSite" id="maker-unitig_38051-snap-gene-0.1-mRNA-1">
    <property type="protein sequence ID" value="maker-unitig_38051-snap-gene-0.1-mRNA-1"/>
    <property type="gene ID" value="maker-unitig_38051-snap-gene-0.1"/>
</dbReference>
<proteinExistence type="predicted"/>
<sequence>MTCLRQADQWPLLSLSRLPPDQEGSAASCQQSQSNNNRKEPLVRPPFFKATKFSLLNPFLSTLKIIPNNTSPHISQSVNGHCSV</sequence>
<evidence type="ECO:0000313" key="3">
    <source>
        <dbReference type="WBParaSite" id="maker-unitig_38051-snap-gene-0.1-mRNA-1"/>
    </source>
</evidence>
<keyword evidence="2" id="KW-1185">Reference proteome</keyword>
<dbReference type="AlphaFoldDB" id="A0A1I8FJU3"/>
<dbReference type="Proteomes" id="UP000095280">
    <property type="component" value="Unplaced"/>
</dbReference>
<organism evidence="2 3">
    <name type="scientific">Macrostomum lignano</name>
    <dbReference type="NCBI Taxonomy" id="282301"/>
    <lineage>
        <taxon>Eukaryota</taxon>
        <taxon>Metazoa</taxon>
        <taxon>Spiralia</taxon>
        <taxon>Lophotrochozoa</taxon>
        <taxon>Platyhelminthes</taxon>
        <taxon>Rhabditophora</taxon>
        <taxon>Macrostomorpha</taxon>
        <taxon>Macrostomida</taxon>
        <taxon>Macrostomidae</taxon>
        <taxon>Macrostomum</taxon>
    </lineage>
</organism>
<feature type="region of interest" description="Disordered" evidence="1">
    <location>
        <begin position="15"/>
        <end position="43"/>
    </location>
</feature>
<evidence type="ECO:0000256" key="1">
    <source>
        <dbReference type="SAM" id="MobiDB-lite"/>
    </source>
</evidence>
<accession>A0A1I8FJU3</accession>
<evidence type="ECO:0000313" key="2">
    <source>
        <dbReference type="Proteomes" id="UP000095280"/>
    </source>
</evidence>